<evidence type="ECO:0000313" key="3">
    <source>
        <dbReference type="Proteomes" id="UP000789901"/>
    </source>
</evidence>
<gene>
    <name evidence="2" type="ORF">GMARGA_LOCUS21857</name>
</gene>
<feature type="compositionally biased region" description="Basic and acidic residues" evidence="1">
    <location>
        <begin position="29"/>
        <end position="61"/>
    </location>
</feature>
<dbReference type="EMBL" id="CAJVQB010020580">
    <property type="protein sequence ID" value="CAG8794819.1"/>
    <property type="molecule type" value="Genomic_DNA"/>
</dbReference>
<protein>
    <submittedName>
        <fullName evidence="2">7481_t:CDS:1</fullName>
    </submittedName>
</protein>
<organism evidence="2 3">
    <name type="scientific">Gigaspora margarita</name>
    <dbReference type="NCBI Taxonomy" id="4874"/>
    <lineage>
        <taxon>Eukaryota</taxon>
        <taxon>Fungi</taxon>
        <taxon>Fungi incertae sedis</taxon>
        <taxon>Mucoromycota</taxon>
        <taxon>Glomeromycotina</taxon>
        <taxon>Glomeromycetes</taxon>
        <taxon>Diversisporales</taxon>
        <taxon>Gigasporaceae</taxon>
        <taxon>Gigaspora</taxon>
    </lineage>
</organism>
<feature type="region of interest" description="Disordered" evidence="1">
    <location>
        <begin position="1"/>
        <end position="61"/>
    </location>
</feature>
<dbReference type="Proteomes" id="UP000789901">
    <property type="component" value="Unassembled WGS sequence"/>
</dbReference>
<comment type="caution">
    <text evidence="2">The sequence shown here is derived from an EMBL/GenBank/DDBJ whole genome shotgun (WGS) entry which is preliminary data.</text>
</comment>
<reference evidence="2 3" key="1">
    <citation type="submission" date="2021-06" db="EMBL/GenBank/DDBJ databases">
        <authorList>
            <person name="Kallberg Y."/>
            <person name="Tangrot J."/>
            <person name="Rosling A."/>
        </authorList>
    </citation>
    <scope>NUCLEOTIDE SEQUENCE [LARGE SCALE GENOMIC DNA]</scope>
    <source>
        <strain evidence="2 3">120-4 pot B 10/14</strain>
    </source>
</reference>
<feature type="compositionally biased region" description="Basic and acidic residues" evidence="1">
    <location>
        <begin position="1"/>
        <end position="13"/>
    </location>
</feature>
<feature type="non-terminal residue" evidence="2">
    <location>
        <position position="1"/>
    </location>
</feature>
<sequence length="188" mass="22108">YKLVKQSDKEKGQNKNINLAIVESSEEKEDQKGVKGKQKQSESRKKEALQRKAKIQEQEETNSCKKDKISFNINKELEKEQFEQAESLLNKNTHVFAQKISKEEQIVELEQTDLKALSNMGLKDLVNNKPHEIYIKLDDLISQHEAILEKKVSIATWPWWLQPLKPLIEAYYKEFNNFKNTYLCNLVW</sequence>
<evidence type="ECO:0000256" key="1">
    <source>
        <dbReference type="SAM" id="MobiDB-lite"/>
    </source>
</evidence>
<keyword evidence="3" id="KW-1185">Reference proteome</keyword>
<evidence type="ECO:0000313" key="2">
    <source>
        <dbReference type="EMBL" id="CAG8794819.1"/>
    </source>
</evidence>
<accession>A0ABN7VS51</accession>
<name>A0ABN7VS51_GIGMA</name>
<proteinExistence type="predicted"/>